<dbReference type="EMBL" id="JACOAF010000044">
    <property type="protein sequence ID" value="MBC3541778.1"/>
    <property type="molecule type" value="Genomic_DNA"/>
</dbReference>
<dbReference type="Proteomes" id="UP000659698">
    <property type="component" value="Unassembled WGS sequence"/>
</dbReference>
<protein>
    <submittedName>
        <fullName evidence="1">Uncharacterized protein</fullName>
    </submittedName>
</protein>
<gene>
    <name evidence="1" type="ORF">H7U12_18945</name>
</gene>
<keyword evidence="2" id="KW-1185">Reference proteome</keyword>
<comment type="caution">
    <text evidence="1">The sequence shown here is derived from an EMBL/GenBank/DDBJ whole genome shotgun (WGS) entry which is preliminary data.</text>
</comment>
<name>A0ABR6VY99_9BACT</name>
<evidence type="ECO:0000313" key="1">
    <source>
        <dbReference type="EMBL" id="MBC3541778.1"/>
    </source>
</evidence>
<accession>A0ABR6VY99</accession>
<proteinExistence type="predicted"/>
<organism evidence="1 2">
    <name type="scientific">Rufibacter sediminis</name>
    <dbReference type="NCBI Taxonomy" id="2762756"/>
    <lineage>
        <taxon>Bacteria</taxon>
        <taxon>Pseudomonadati</taxon>
        <taxon>Bacteroidota</taxon>
        <taxon>Cytophagia</taxon>
        <taxon>Cytophagales</taxon>
        <taxon>Hymenobacteraceae</taxon>
        <taxon>Rufibacter</taxon>
    </lineage>
</organism>
<dbReference type="RefSeq" id="WP_186641032.1">
    <property type="nucleotide sequence ID" value="NZ_JACOAF010000044.1"/>
</dbReference>
<evidence type="ECO:0000313" key="2">
    <source>
        <dbReference type="Proteomes" id="UP000659698"/>
    </source>
</evidence>
<sequence length="177" mass="19796">MFSLRFTLSLLGILLIPYFFRAKYGIALEPYPAVMLPSGSGKVDASADIAQISYTTVLGRNATGQWSRVDNARLLYPIPIQYLSPILSKEFGLKEDAGTIRPGIQSSLAGDLSILWAKHVTEQDRQEVKAWLRGRLGEQHFDASVLKVVKVEEVIAIPDGRKLNYKVTYENTLRLDQ</sequence>
<reference evidence="1 2" key="1">
    <citation type="journal article" date="2019" name="Int. J. Syst. Evol. Microbiol.">
        <title>Rufibacter sediminis sp. nov., isolated from freshwater lake sediment.</title>
        <authorList>
            <person name="Qu J.H."/>
            <person name="Zhang L.J."/>
            <person name="Fu Y.H."/>
            <person name="Li H.F."/>
        </authorList>
    </citation>
    <scope>NUCLEOTIDE SEQUENCE [LARGE SCALE GENOMIC DNA]</scope>
    <source>
        <strain evidence="1 2">H-1</strain>
    </source>
</reference>